<proteinExistence type="predicted"/>
<organism evidence="2">
    <name type="scientific">marine sediment metagenome</name>
    <dbReference type="NCBI Taxonomy" id="412755"/>
    <lineage>
        <taxon>unclassified sequences</taxon>
        <taxon>metagenomes</taxon>
        <taxon>ecological metagenomes</taxon>
    </lineage>
</organism>
<dbReference type="InterPro" id="IPR004518">
    <property type="entry name" value="MazG-like_dom"/>
</dbReference>
<sequence length="99" mass="11841">MRISEFQKLIKDIYYHRDKERGVYKNFIWLVEEIGELARNLRKKELEIPNISEELTDIIAWTVSIANILNIDLEKSLKLKYPDKCYVCNSKPCQCNKEF</sequence>
<gene>
    <name evidence="2" type="ORF">S01H4_06548</name>
</gene>
<protein>
    <recommendedName>
        <fullName evidence="1">NTP pyrophosphohydrolase MazG-like domain-containing protein</fullName>
    </recommendedName>
</protein>
<dbReference type="SUPFAM" id="SSF101386">
    <property type="entry name" value="all-alpha NTP pyrophosphatases"/>
    <property type="match status" value="1"/>
</dbReference>
<dbReference type="PANTHER" id="PTHR42702:SF1">
    <property type="entry name" value="REGULATORY PROTEIN FOR BETA-LACTAMASE"/>
    <property type="match status" value="1"/>
</dbReference>
<dbReference type="EMBL" id="BART01002036">
    <property type="protein sequence ID" value="GAG55589.1"/>
    <property type="molecule type" value="Genomic_DNA"/>
</dbReference>
<dbReference type="Pfam" id="PF03819">
    <property type="entry name" value="MazG"/>
    <property type="match status" value="1"/>
</dbReference>
<dbReference type="PANTHER" id="PTHR42702">
    <property type="entry name" value="NUCLEOTIDE PYROPHOSPHOHYDROLASE"/>
    <property type="match status" value="1"/>
</dbReference>
<feature type="domain" description="NTP pyrophosphohydrolase MazG-like" evidence="1">
    <location>
        <begin position="29"/>
        <end position="77"/>
    </location>
</feature>
<reference evidence="2" key="1">
    <citation type="journal article" date="2014" name="Front. Microbiol.">
        <title>High frequency of phylogenetically diverse reductive dehalogenase-homologous genes in deep subseafloor sedimentary metagenomes.</title>
        <authorList>
            <person name="Kawai M."/>
            <person name="Futagami T."/>
            <person name="Toyoda A."/>
            <person name="Takaki Y."/>
            <person name="Nishi S."/>
            <person name="Hori S."/>
            <person name="Arai W."/>
            <person name="Tsubouchi T."/>
            <person name="Morono Y."/>
            <person name="Uchiyama I."/>
            <person name="Ito T."/>
            <person name="Fujiyama A."/>
            <person name="Inagaki F."/>
            <person name="Takami H."/>
        </authorList>
    </citation>
    <scope>NUCLEOTIDE SEQUENCE</scope>
    <source>
        <strain evidence="2">Expedition CK06-06</strain>
    </source>
</reference>
<comment type="caution">
    <text evidence="2">The sequence shown here is derived from an EMBL/GenBank/DDBJ whole genome shotgun (WGS) entry which is preliminary data.</text>
</comment>
<dbReference type="Gene3D" id="1.10.287.1080">
    <property type="entry name" value="MazG-like"/>
    <property type="match status" value="1"/>
</dbReference>
<evidence type="ECO:0000259" key="1">
    <source>
        <dbReference type="Pfam" id="PF03819"/>
    </source>
</evidence>
<evidence type="ECO:0000313" key="2">
    <source>
        <dbReference type="EMBL" id="GAG55589.1"/>
    </source>
</evidence>
<dbReference type="CDD" id="cd11535">
    <property type="entry name" value="NTP-PPase_SsMazG"/>
    <property type="match status" value="1"/>
</dbReference>
<accession>X0YHT5</accession>
<name>X0YHT5_9ZZZZ</name>
<dbReference type="AlphaFoldDB" id="X0YHT5"/>